<reference evidence="1 2" key="1">
    <citation type="journal article" date="2020" name="G3 (Bethesda)">
        <title>Improved Reference Genome for Cyclotella cryptica CCMP332, a Model for Cell Wall Morphogenesis, Salinity Adaptation, and Lipid Production in Diatoms (Bacillariophyta).</title>
        <authorList>
            <person name="Roberts W.R."/>
            <person name="Downey K.M."/>
            <person name="Ruck E.C."/>
            <person name="Traller J.C."/>
            <person name="Alverson A.J."/>
        </authorList>
    </citation>
    <scope>NUCLEOTIDE SEQUENCE [LARGE SCALE GENOMIC DNA]</scope>
    <source>
        <strain evidence="1 2">CCMP332</strain>
    </source>
</reference>
<dbReference type="AlphaFoldDB" id="A0ABD3QDF3"/>
<organism evidence="1 2">
    <name type="scientific">Cyclotella cryptica</name>
    <dbReference type="NCBI Taxonomy" id="29204"/>
    <lineage>
        <taxon>Eukaryota</taxon>
        <taxon>Sar</taxon>
        <taxon>Stramenopiles</taxon>
        <taxon>Ochrophyta</taxon>
        <taxon>Bacillariophyta</taxon>
        <taxon>Coscinodiscophyceae</taxon>
        <taxon>Thalassiosirophycidae</taxon>
        <taxon>Stephanodiscales</taxon>
        <taxon>Stephanodiscaceae</taxon>
        <taxon>Cyclotella</taxon>
    </lineage>
</organism>
<evidence type="ECO:0000313" key="1">
    <source>
        <dbReference type="EMBL" id="KAL3798393.1"/>
    </source>
</evidence>
<accession>A0ABD3QDF3</accession>
<evidence type="ECO:0000313" key="2">
    <source>
        <dbReference type="Proteomes" id="UP001516023"/>
    </source>
</evidence>
<name>A0ABD3QDF3_9STRA</name>
<keyword evidence="2" id="KW-1185">Reference proteome</keyword>
<dbReference type="EMBL" id="JABMIG020000046">
    <property type="protein sequence ID" value="KAL3798393.1"/>
    <property type="molecule type" value="Genomic_DNA"/>
</dbReference>
<protein>
    <submittedName>
        <fullName evidence="1">Uncharacterized protein</fullName>
    </submittedName>
</protein>
<comment type="caution">
    <text evidence="1">The sequence shown here is derived from an EMBL/GenBank/DDBJ whole genome shotgun (WGS) entry which is preliminary data.</text>
</comment>
<dbReference type="Proteomes" id="UP001516023">
    <property type="component" value="Unassembled WGS sequence"/>
</dbReference>
<proteinExistence type="predicted"/>
<gene>
    <name evidence="1" type="ORF">HJC23_005046</name>
</gene>
<sequence length="319" mass="35427">MKELRVNQYQSWLPTFHQCTNNAGKAVIHGNRRMVQSFIITALTCLAAPSRFSHAFVAHVNVRSSAHFTLHSTEANLETDAGSKSDGKTLLTTLNLIGEITKSSDPAPPPDGKALLEFFSLPDSAPLILRGSKNNHIVEITNPDDSLLQTYQQQCRKVNAKTPSSDDKIFDVTTGGVNFPGLKVMTVATIGVNIFTCEKGMPCYQFVLVKDSTYAEGNRIFVWFFNKATGKDKRQNSEAMTESLNIIRAVPVENGGIAFEANASLRVRVKFPSFLMKVIPNGKEKTEQIGGESLRKVLEEDIPVALDGFRQEYMRWLER</sequence>